<organism evidence="1 2">
    <name type="scientific">Linum trigynum</name>
    <dbReference type="NCBI Taxonomy" id="586398"/>
    <lineage>
        <taxon>Eukaryota</taxon>
        <taxon>Viridiplantae</taxon>
        <taxon>Streptophyta</taxon>
        <taxon>Embryophyta</taxon>
        <taxon>Tracheophyta</taxon>
        <taxon>Spermatophyta</taxon>
        <taxon>Magnoliopsida</taxon>
        <taxon>eudicotyledons</taxon>
        <taxon>Gunneridae</taxon>
        <taxon>Pentapetalae</taxon>
        <taxon>rosids</taxon>
        <taxon>fabids</taxon>
        <taxon>Malpighiales</taxon>
        <taxon>Linaceae</taxon>
        <taxon>Linum</taxon>
    </lineage>
</organism>
<dbReference type="AlphaFoldDB" id="A0AAV2FBE3"/>
<dbReference type="EMBL" id="OZ034819">
    <property type="protein sequence ID" value="CAL1395282.1"/>
    <property type="molecule type" value="Genomic_DNA"/>
</dbReference>
<gene>
    <name evidence="1" type="ORF">LTRI10_LOCUS35725</name>
</gene>
<evidence type="ECO:0000313" key="2">
    <source>
        <dbReference type="Proteomes" id="UP001497516"/>
    </source>
</evidence>
<evidence type="ECO:0000313" key="1">
    <source>
        <dbReference type="EMBL" id="CAL1395282.1"/>
    </source>
</evidence>
<proteinExistence type="predicted"/>
<name>A0AAV2FBE3_9ROSI</name>
<reference evidence="1 2" key="1">
    <citation type="submission" date="2024-04" db="EMBL/GenBank/DDBJ databases">
        <authorList>
            <person name="Fracassetti M."/>
        </authorList>
    </citation>
    <scope>NUCLEOTIDE SEQUENCE [LARGE SCALE GENOMIC DNA]</scope>
</reference>
<protein>
    <submittedName>
        <fullName evidence="1">Uncharacterized protein</fullName>
    </submittedName>
</protein>
<accession>A0AAV2FBE3</accession>
<keyword evidence="2" id="KW-1185">Reference proteome</keyword>
<dbReference type="Proteomes" id="UP001497516">
    <property type="component" value="Chromosome 6"/>
</dbReference>
<sequence>MQFRGFGSNNAAGNRKRIRGVEFISEFPMLVPLSFKLPTGGYVHGEMANGVVPVRDGLTMRTTMSPSAAG</sequence>